<dbReference type="Proteomes" id="UP000068250">
    <property type="component" value="Chromosome I"/>
</dbReference>
<dbReference type="AlphaFoldDB" id="A0A0U5BFF8"/>
<proteinExistence type="predicted"/>
<dbReference type="RefSeq" id="WP_231945858.1">
    <property type="nucleotide sequence ID" value="NZ_LN609302.1"/>
</dbReference>
<organism evidence="1 2">
    <name type="scientific">Acetobacter ghanensis</name>
    <dbReference type="NCBI Taxonomy" id="431306"/>
    <lineage>
        <taxon>Bacteria</taxon>
        <taxon>Pseudomonadati</taxon>
        <taxon>Pseudomonadota</taxon>
        <taxon>Alphaproteobacteria</taxon>
        <taxon>Acetobacterales</taxon>
        <taxon>Acetobacteraceae</taxon>
        <taxon>Acetobacter</taxon>
    </lineage>
</organism>
<accession>A0A0U5BFF8</accession>
<gene>
    <name evidence="1" type="ORF">AGA_170</name>
</gene>
<evidence type="ECO:0000313" key="2">
    <source>
        <dbReference type="Proteomes" id="UP000068250"/>
    </source>
</evidence>
<reference evidence="2" key="1">
    <citation type="submission" date="2014-09" db="EMBL/GenBank/DDBJ databases">
        <authorList>
            <person name="Illeghems K.G."/>
        </authorList>
    </citation>
    <scope>NUCLEOTIDE SEQUENCE [LARGE SCALE GENOMIC DNA]</scope>
    <source>
        <strain evidence="2">LMG 23848T</strain>
    </source>
</reference>
<protein>
    <submittedName>
        <fullName evidence="1">Uncharacterized protein</fullName>
    </submittedName>
</protein>
<dbReference type="STRING" id="431306.AGA_170"/>
<sequence>MLFPASFGITRDGMRGAWGGKKGFWAGAEAGYMGIEWNGQRAYPYDTM</sequence>
<name>A0A0U5BFF8_9PROT</name>
<dbReference type="EMBL" id="LN609302">
    <property type="protein sequence ID" value="CEF53355.1"/>
    <property type="molecule type" value="Genomic_DNA"/>
</dbReference>
<evidence type="ECO:0000313" key="1">
    <source>
        <dbReference type="EMBL" id="CEF53355.1"/>
    </source>
</evidence>